<dbReference type="Gene3D" id="1.10.20.10">
    <property type="entry name" value="Histone, subunit A"/>
    <property type="match status" value="1"/>
</dbReference>
<sequence>MQECATKFVSFVTREASHKCHEDNRKTVNGNGICWALKSLGFDHYGEVILRYRMTERMIRV</sequence>
<dbReference type="PANTHER" id="PTHR11064:SF83">
    <property type="entry name" value="NUCLEAR TRANSCRIPTION FACTOR Y SUBUNIT B-4"/>
    <property type="match status" value="1"/>
</dbReference>
<evidence type="ECO:0000256" key="2">
    <source>
        <dbReference type="ARBA" id="ARBA00023015"/>
    </source>
</evidence>
<dbReference type="PRINTS" id="PR00615">
    <property type="entry name" value="CCAATSUBUNTA"/>
</dbReference>
<feature type="domain" description="Transcription factor CBF/NF-Y/archaeal histone" evidence="4">
    <location>
        <begin position="1"/>
        <end position="37"/>
    </location>
</feature>
<dbReference type="GO" id="GO:0000978">
    <property type="term" value="F:RNA polymerase II cis-regulatory region sequence-specific DNA binding"/>
    <property type="evidence" value="ECO:0007669"/>
    <property type="project" value="TreeGrafter"/>
</dbReference>
<dbReference type="GO" id="GO:0001228">
    <property type="term" value="F:DNA-binding transcription activator activity, RNA polymerase II-specific"/>
    <property type="evidence" value="ECO:0007669"/>
    <property type="project" value="InterPro"/>
</dbReference>
<dbReference type="InterPro" id="IPR003958">
    <property type="entry name" value="CBFA_NFYB_domain"/>
</dbReference>
<dbReference type="InterPro" id="IPR009072">
    <property type="entry name" value="Histone-fold"/>
</dbReference>
<dbReference type="OrthoDB" id="386949at2759"/>
<name>A0A9D3U937_9ROSI</name>
<dbReference type="EMBL" id="JAIQCV010000013">
    <property type="protein sequence ID" value="KAH1032058.1"/>
    <property type="molecule type" value="Genomic_DNA"/>
</dbReference>
<keyword evidence="3" id="KW-0804">Transcription</keyword>
<comment type="caution">
    <text evidence="5">The sequence shown here is derived from an EMBL/GenBank/DDBJ whole genome shotgun (WGS) entry which is preliminary data.</text>
</comment>
<keyword evidence="2" id="KW-0805">Transcription regulation</keyword>
<dbReference type="PANTHER" id="PTHR11064">
    <property type="entry name" value="CCAAT-BINDING TRANSCRIPTION FACTOR-RELATED"/>
    <property type="match status" value="1"/>
</dbReference>
<evidence type="ECO:0000256" key="1">
    <source>
        <dbReference type="ARBA" id="ARBA00009053"/>
    </source>
</evidence>
<dbReference type="Proteomes" id="UP000828251">
    <property type="component" value="Unassembled WGS sequence"/>
</dbReference>
<evidence type="ECO:0000256" key="3">
    <source>
        <dbReference type="ARBA" id="ARBA00023163"/>
    </source>
</evidence>
<gene>
    <name evidence="5" type="ORF">J1N35_044232</name>
</gene>
<keyword evidence="6" id="KW-1185">Reference proteome</keyword>
<accession>A0A9D3U937</accession>
<organism evidence="5 6">
    <name type="scientific">Gossypium stocksii</name>
    <dbReference type="NCBI Taxonomy" id="47602"/>
    <lineage>
        <taxon>Eukaryota</taxon>
        <taxon>Viridiplantae</taxon>
        <taxon>Streptophyta</taxon>
        <taxon>Embryophyta</taxon>
        <taxon>Tracheophyta</taxon>
        <taxon>Spermatophyta</taxon>
        <taxon>Magnoliopsida</taxon>
        <taxon>eudicotyledons</taxon>
        <taxon>Gunneridae</taxon>
        <taxon>Pentapetalae</taxon>
        <taxon>rosids</taxon>
        <taxon>malvids</taxon>
        <taxon>Malvales</taxon>
        <taxon>Malvaceae</taxon>
        <taxon>Malvoideae</taxon>
        <taxon>Gossypium</taxon>
    </lineage>
</organism>
<evidence type="ECO:0000259" key="4">
    <source>
        <dbReference type="Pfam" id="PF00808"/>
    </source>
</evidence>
<dbReference type="InterPro" id="IPR027113">
    <property type="entry name" value="Transc_fact_NFYB/HAP3"/>
</dbReference>
<dbReference type="AlphaFoldDB" id="A0A9D3U937"/>
<evidence type="ECO:0000313" key="6">
    <source>
        <dbReference type="Proteomes" id="UP000828251"/>
    </source>
</evidence>
<dbReference type="GO" id="GO:0016602">
    <property type="term" value="C:CCAAT-binding factor complex"/>
    <property type="evidence" value="ECO:0007669"/>
    <property type="project" value="InterPro"/>
</dbReference>
<evidence type="ECO:0000313" key="5">
    <source>
        <dbReference type="EMBL" id="KAH1032058.1"/>
    </source>
</evidence>
<dbReference type="GO" id="GO:0046982">
    <property type="term" value="F:protein heterodimerization activity"/>
    <property type="evidence" value="ECO:0007669"/>
    <property type="project" value="InterPro"/>
</dbReference>
<proteinExistence type="inferred from homology"/>
<reference evidence="5 6" key="1">
    <citation type="journal article" date="2021" name="Plant Biotechnol. J.">
        <title>Multi-omics assisted identification of the key and species-specific regulatory components of drought-tolerant mechanisms in Gossypium stocksii.</title>
        <authorList>
            <person name="Yu D."/>
            <person name="Ke L."/>
            <person name="Zhang D."/>
            <person name="Wu Y."/>
            <person name="Sun Y."/>
            <person name="Mei J."/>
            <person name="Sun J."/>
            <person name="Sun Y."/>
        </authorList>
    </citation>
    <scope>NUCLEOTIDE SEQUENCE [LARGE SCALE GENOMIC DNA]</scope>
    <source>
        <strain evidence="6">cv. E1</strain>
        <tissue evidence="5">Leaf</tissue>
    </source>
</reference>
<comment type="similarity">
    <text evidence="1">Belongs to the NFYB/HAP3 subunit family.</text>
</comment>
<dbReference type="Pfam" id="PF00808">
    <property type="entry name" value="CBFD_NFYB_HMF"/>
    <property type="match status" value="1"/>
</dbReference>
<protein>
    <recommendedName>
        <fullName evidence="4">Transcription factor CBF/NF-Y/archaeal histone domain-containing protein</fullName>
    </recommendedName>
</protein>
<dbReference type="SUPFAM" id="SSF47113">
    <property type="entry name" value="Histone-fold"/>
    <property type="match status" value="1"/>
</dbReference>